<dbReference type="FunFam" id="3.40.50.1980:FF:000028">
    <property type="entry name" value="High-affinity zinc uptake system protein znuA"/>
    <property type="match status" value="1"/>
</dbReference>
<keyword evidence="11" id="KW-1015">Disulfide bond</keyword>
<feature type="chain" id="PRO_5042854417" description="High-affinity zinc uptake system protein ZnuA" evidence="13">
    <location>
        <begin position="24"/>
        <end position="319"/>
    </location>
</feature>
<dbReference type="Proteomes" id="UP000077242">
    <property type="component" value="Unassembled WGS sequence"/>
</dbReference>
<dbReference type="CDD" id="cd01019">
    <property type="entry name" value="ZnuA"/>
    <property type="match status" value="1"/>
</dbReference>
<comment type="subcellular location">
    <subcellularLocation>
        <location evidence="1">Periplasm</location>
    </subcellularLocation>
</comment>
<evidence type="ECO:0000256" key="9">
    <source>
        <dbReference type="ARBA" id="ARBA00022906"/>
    </source>
</evidence>
<evidence type="ECO:0000256" key="11">
    <source>
        <dbReference type="ARBA" id="ARBA00023157"/>
    </source>
</evidence>
<keyword evidence="5" id="KW-0479">Metal-binding</keyword>
<sequence length="319" mass="34784">MLKNALMISAAMMLGMASLKASAAVNLVTSIKPLQLIAAEVQDGLGEPVAVVPAGASPHSFTLKPSTVRDLQQADLVYWIGPDLETYLSKTLEARRGKTVSIQNLDGLHVRHFGDSQLGKTNQVTPDEHPDDAHDDLHRPGSIDVHLWLNPGNALIIAKQMADDLAIADSQNAERYQANFAAFRERLEQQDGDLKRRLALLSGKPFFLFHQTFDYFEEAYGLKHRGILTIGNEIQPGARHVAELKALLKDAGASCIFYEPPVRPKLAETIAAGMPVRFAELDALGYGITPQAGGYSMLLDRLGQSMGSCLEQLDRKSSS</sequence>
<dbReference type="PANTHER" id="PTHR42953:SF3">
    <property type="entry name" value="HIGH-AFFINITY ZINC UPTAKE SYSTEM PROTEIN ZNUA"/>
    <property type="match status" value="1"/>
</dbReference>
<comment type="function">
    <text evidence="12">Part of the ATP-binding cassette (ABC) transport system ZnuABC involved in zinc import. Binds zinc with high affinity and specificity and delivers it to the membrane permease for translocation into the cytoplasm.</text>
</comment>
<evidence type="ECO:0000256" key="3">
    <source>
        <dbReference type="ARBA" id="ARBA00015915"/>
    </source>
</evidence>
<dbReference type="PANTHER" id="PTHR42953">
    <property type="entry name" value="HIGH-AFFINITY ZINC UPTAKE SYSTEM PROTEIN ZNUA-RELATED"/>
    <property type="match status" value="1"/>
</dbReference>
<evidence type="ECO:0000313" key="14">
    <source>
        <dbReference type="EMBL" id="OAH44522.1"/>
    </source>
</evidence>
<evidence type="ECO:0000256" key="4">
    <source>
        <dbReference type="ARBA" id="ARBA00022448"/>
    </source>
</evidence>
<evidence type="ECO:0000256" key="10">
    <source>
        <dbReference type="ARBA" id="ARBA00023065"/>
    </source>
</evidence>
<name>A0AAP7FI75_9PSED</name>
<evidence type="ECO:0000256" key="13">
    <source>
        <dbReference type="SAM" id="SignalP"/>
    </source>
</evidence>
<dbReference type="GO" id="GO:0042597">
    <property type="term" value="C:periplasmic space"/>
    <property type="evidence" value="ECO:0007669"/>
    <property type="project" value="UniProtKB-SubCell"/>
</dbReference>
<evidence type="ECO:0000256" key="1">
    <source>
        <dbReference type="ARBA" id="ARBA00004418"/>
    </source>
</evidence>
<dbReference type="InterPro" id="IPR050492">
    <property type="entry name" value="Bact_metal-bind_prot9"/>
</dbReference>
<keyword evidence="10" id="KW-0406">Ion transport</keyword>
<evidence type="ECO:0000256" key="8">
    <source>
        <dbReference type="ARBA" id="ARBA00022833"/>
    </source>
</evidence>
<dbReference type="Gene3D" id="3.40.50.1980">
    <property type="entry name" value="Nitrogenase molybdenum iron protein domain"/>
    <property type="match status" value="2"/>
</dbReference>
<organism evidence="14 15">
    <name type="scientific">Pseudomonas monteilii</name>
    <dbReference type="NCBI Taxonomy" id="76759"/>
    <lineage>
        <taxon>Bacteria</taxon>
        <taxon>Pseudomonadati</taxon>
        <taxon>Pseudomonadota</taxon>
        <taxon>Gammaproteobacteria</taxon>
        <taxon>Pseudomonadales</taxon>
        <taxon>Pseudomonadaceae</taxon>
        <taxon>Pseudomonas</taxon>
    </lineage>
</organism>
<dbReference type="SUPFAM" id="SSF53807">
    <property type="entry name" value="Helical backbone' metal receptor"/>
    <property type="match status" value="1"/>
</dbReference>
<keyword evidence="9" id="KW-0864">Zinc transport</keyword>
<feature type="signal peptide" evidence="13">
    <location>
        <begin position="1"/>
        <end position="23"/>
    </location>
</feature>
<comment type="caution">
    <text evidence="14">The sequence shown here is derived from an EMBL/GenBank/DDBJ whole genome shotgun (WGS) entry which is preliminary data.</text>
</comment>
<protein>
    <recommendedName>
        <fullName evidence="3">High-affinity zinc uptake system protein ZnuA</fullName>
    </recommendedName>
</protein>
<gene>
    <name evidence="14" type="ORF">AYJ70_12405</name>
</gene>
<proteinExistence type="inferred from homology"/>
<dbReference type="Pfam" id="PF01297">
    <property type="entry name" value="ZnuA"/>
    <property type="match status" value="1"/>
</dbReference>
<dbReference type="GO" id="GO:0006829">
    <property type="term" value="P:zinc ion transport"/>
    <property type="evidence" value="ECO:0007669"/>
    <property type="project" value="UniProtKB-KW"/>
</dbReference>
<dbReference type="GO" id="GO:0046872">
    <property type="term" value="F:metal ion binding"/>
    <property type="evidence" value="ECO:0007669"/>
    <property type="project" value="UniProtKB-KW"/>
</dbReference>
<keyword evidence="6 13" id="KW-0732">Signal</keyword>
<dbReference type="RefSeq" id="WP_019751573.1">
    <property type="nucleotide sequence ID" value="NZ_JACGCV010000047.1"/>
</dbReference>
<keyword evidence="7" id="KW-0574">Periplasm</keyword>
<evidence type="ECO:0000256" key="12">
    <source>
        <dbReference type="ARBA" id="ARBA00045516"/>
    </source>
</evidence>
<dbReference type="AlphaFoldDB" id="A0AAP7FI75"/>
<comment type="similarity">
    <text evidence="2">Belongs to the bacterial solute-binding protein 9 family.</text>
</comment>
<dbReference type="EMBL" id="LSTU01000064">
    <property type="protein sequence ID" value="OAH44522.1"/>
    <property type="molecule type" value="Genomic_DNA"/>
</dbReference>
<dbReference type="InterPro" id="IPR035520">
    <property type="entry name" value="ZnuA"/>
</dbReference>
<evidence type="ECO:0000256" key="5">
    <source>
        <dbReference type="ARBA" id="ARBA00022723"/>
    </source>
</evidence>
<accession>A0AAP7FI75</accession>
<dbReference type="InterPro" id="IPR006127">
    <property type="entry name" value="ZnuA-like"/>
</dbReference>
<keyword evidence="8" id="KW-0862">Zinc</keyword>
<evidence type="ECO:0000256" key="6">
    <source>
        <dbReference type="ARBA" id="ARBA00022729"/>
    </source>
</evidence>
<evidence type="ECO:0000313" key="15">
    <source>
        <dbReference type="Proteomes" id="UP000077242"/>
    </source>
</evidence>
<keyword evidence="4" id="KW-0813">Transport</keyword>
<reference evidence="15" key="1">
    <citation type="submission" date="2016-02" db="EMBL/GenBank/DDBJ databases">
        <title>Dietzia cinnamea strain CD11_5 genome sequencing and assembly.</title>
        <authorList>
            <person name="Kaur G."/>
            <person name="Nair G.R."/>
            <person name="Mayilraj S."/>
        </authorList>
    </citation>
    <scope>NUCLEOTIDE SEQUENCE [LARGE SCALE GENOMIC DNA]</scope>
    <source>
        <strain evidence="15">CD10_2</strain>
    </source>
</reference>
<evidence type="ECO:0000256" key="2">
    <source>
        <dbReference type="ARBA" id="ARBA00011028"/>
    </source>
</evidence>
<evidence type="ECO:0000256" key="7">
    <source>
        <dbReference type="ARBA" id="ARBA00022764"/>
    </source>
</evidence>